<name>A0ABR2W0J6_9FUNG</name>
<comment type="caution">
    <text evidence="4">The sequence shown here is derived from an EMBL/GenBank/DDBJ whole genome shotgun (WGS) entry which is preliminary data.</text>
</comment>
<evidence type="ECO:0000313" key="4">
    <source>
        <dbReference type="EMBL" id="KAK9712205.1"/>
    </source>
</evidence>
<feature type="region of interest" description="Disordered" evidence="1">
    <location>
        <begin position="240"/>
        <end position="264"/>
    </location>
</feature>
<gene>
    <name evidence="4" type="ORF">K7432_007305</name>
</gene>
<feature type="signal peptide" evidence="3">
    <location>
        <begin position="1"/>
        <end position="24"/>
    </location>
</feature>
<keyword evidence="3" id="KW-0732">Signal</keyword>
<proteinExistence type="predicted"/>
<dbReference type="EMBL" id="JASJQH010007231">
    <property type="protein sequence ID" value="KAK9712205.1"/>
    <property type="molecule type" value="Genomic_DNA"/>
</dbReference>
<reference evidence="4 5" key="1">
    <citation type="submission" date="2023-04" db="EMBL/GenBank/DDBJ databases">
        <title>Genome of Basidiobolus ranarum AG-B5.</title>
        <authorList>
            <person name="Stajich J.E."/>
            <person name="Carter-House D."/>
            <person name="Gryganskyi A."/>
        </authorList>
    </citation>
    <scope>NUCLEOTIDE SEQUENCE [LARGE SCALE GENOMIC DNA]</scope>
    <source>
        <strain evidence="4 5">AG-B5</strain>
    </source>
</reference>
<dbReference type="Proteomes" id="UP001479436">
    <property type="component" value="Unassembled WGS sequence"/>
</dbReference>
<keyword evidence="2" id="KW-1133">Transmembrane helix</keyword>
<keyword evidence="2" id="KW-0812">Transmembrane</keyword>
<evidence type="ECO:0000256" key="2">
    <source>
        <dbReference type="SAM" id="Phobius"/>
    </source>
</evidence>
<evidence type="ECO:0000256" key="3">
    <source>
        <dbReference type="SAM" id="SignalP"/>
    </source>
</evidence>
<evidence type="ECO:0000256" key="1">
    <source>
        <dbReference type="SAM" id="MobiDB-lite"/>
    </source>
</evidence>
<keyword evidence="2" id="KW-0472">Membrane</keyword>
<sequence>MTKIWSWRVPLLVLLLNLTCSIQGQSTANTTESCVYREGASKSTCKNEMYTCDKDTRTCILKGCKYDLDDTKSEHLPLCQDDYYCPYDQTKCQPKIATGDQCSLKNGDVCQGDFVMCFQGSCSSRNASLGAACEIDKLSSYVYDNCLTNTYCSDDKICVASLSSGETCSSNRQCQSTDCFEGRCRVNHDQELYHSLPVWVYIVIGVGCFVAILTCALFIYFRRRRRIRNYKKMLTLPVATSSNPGSNSSLSEMSQETTEIGARS</sequence>
<feature type="transmembrane region" description="Helical" evidence="2">
    <location>
        <begin position="198"/>
        <end position="221"/>
    </location>
</feature>
<feature type="compositionally biased region" description="Low complexity" evidence="1">
    <location>
        <begin position="241"/>
        <end position="254"/>
    </location>
</feature>
<protein>
    <submittedName>
        <fullName evidence="4">Uncharacterized protein</fullName>
    </submittedName>
</protein>
<feature type="chain" id="PRO_5046027422" evidence="3">
    <location>
        <begin position="25"/>
        <end position="264"/>
    </location>
</feature>
<evidence type="ECO:0000313" key="5">
    <source>
        <dbReference type="Proteomes" id="UP001479436"/>
    </source>
</evidence>
<organism evidence="4 5">
    <name type="scientific">Basidiobolus ranarum</name>
    <dbReference type="NCBI Taxonomy" id="34480"/>
    <lineage>
        <taxon>Eukaryota</taxon>
        <taxon>Fungi</taxon>
        <taxon>Fungi incertae sedis</taxon>
        <taxon>Zoopagomycota</taxon>
        <taxon>Entomophthoromycotina</taxon>
        <taxon>Basidiobolomycetes</taxon>
        <taxon>Basidiobolales</taxon>
        <taxon>Basidiobolaceae</taxon>
        <taxon>Basidiobolus</taxon>
    </lineage>
</organism>
<keyword evidence="5" id="KW-1185">Reference proteome</keyword>
<accession>A0ABR2W0J6</accession>